<dbReference type="InterPro" id="IPR004788">
    <property type="entry name" value="Ribose5P_isomerase_type_A"/>
</dbReference>
<dbReference type="GO" id="GO:0004751">
    <property type="term" value="F:ribose-5-phosphate isomerase activity"/>
    <property type="evidence" value="ECO:0007669"/>
    <property type="project" value="UniProtKB-EC"/>
</dbReference>
<comment type="subunit">
    <text evidence="2">Homodimer.</text>
</comment>
<dbReference type="InterPro" id="IPR050262">
    <property type="entry name" value="Ribose-5P_isomerase"/>
</dbReference>
<dbReference type="CDD" id="cd01398">
    <property type="entry name" value="RPI_A"/>
    <property type="match status" value="1"/>
</dbReference>
<feature type="binding site" evidence="2">
    <location>
        <begin position="30"/>
        <end position="33"/>
    </location>
    <ligand>
        <name>substrate</name>
    </ligand>
</feature>
<gene>
    <name evidence="2" type="primary">rpiA</name>
    <name evidence="3" type="ORF">J2Z82_002738</name>
</gene>
<organism evidence="3 4">
    <name type="scientific">Virgibacillus litoralis</name>
    <dbReference type="NCBI Taxonomy" id="578221"/>
    <lineage>
        <taxon>Bacteria</taxon>
        <taxon>Bacillati</taxon>
        <taxon>Bacillota</taxon>
        <taxon>Bacilli</taxon>
        <taxon>Bacillales</taxon>
        <taxon>Bacillaceae</taxon>
        <taxon>Virgibacillus</taxon>
    </lineage>
</organism>
<dbReference type="SUPFAM" id="SSF75445">
    <property type="entry name" value="D-ribose-5-phosphate isomerase (RpiA), lid domain"/>
    <property type="match status" value="1"/>
</dbReference>
<feature type="binding site" evidence="2">
    <location>
        <begin position="85"/>
        <end position="88"/>
    </location>
    <ligand>
        <name>substrate</name>
    </ligand>
</feature>
<dbReference type="EMBL" id="JAGGKK010000015">
    <property type="protein sequence ID" value="MBP1949783.1"/>
    <property type="molecule type" value="Genomic_DNA"/>
</dbReference>
<keyword evidence="1 2" id="KW-0413">Isomerase</keyword>
<dbReference type="Pfam" id="PF06026">
    <property type="entry name" value="Rib_5-P_isom_A"/>
    <property type="match status" value="1"/>
</dbReference>
<dbReference type="Proteomes" id="UP001519328">
    <property type="component" value="Unassembled WGS sequence"/>
</dbReference>
<dbReference type="RefSeq" id="WP_209481263.1">
    <property type="nucleotide sequence ID" value="NZ_JAGGKK010000015.1"/>
</dbReference>
<protein>
    <recommendedName>
        <fullName evidence="2">Ribose-5-phosphate isomerase A</fullName>
        <ecNumber evidence="2">5.3.1.6</ecNumber>
    </recommendedName>
    <alternativeName>
        <fullName evidence="2">Phosphoriboisomerase A</fullName>
        <shortName evidence="2">PRI</shortName>
    </alternativeName>
</protein>
<proteinExistence type="inferred from homology"/>
<dbReference type="HAMAP" id="MF_00170">
    <property type="entry name" value="Rib_5P_isom_A"/>
    <property type="match status" value="1"/>
</dbReference>
<feature type="binding site" evidence="2">
    <location>
        <position position="125"/>
    </location>
    <ligand>
        <name>substrate</name>
    </ligand>
</feature>
<accession>A0ABS4HG05</accession>
<evidence type="ECO:0000256" key="2">
    <source>
        <dbReference type="HAMAP-Rule" id="MF_00170"/>
    </source>
</evidence>
<dbReference type="SUPFAM" id="SSF100950">
    <property type="entry name" value="NagB/RpiA/CoA transferase-like"/>
    <property type="match status" value="1"/>
</dbReference>
<comment type="function">
    <text evidence="2">Catalyzes the reversible conversion of ribose-5-phosphate to ribulose 5-phosphate.</text>
</comment>
<dbReference type="EC" id="5.3.1.6" evidence="2"/>
<evidence type="ECO:0000256" key="1">
    <source>
        <dbReference type="ARBA" id="ARBA00023235"/>
    </source>
</evidence>
<evidence type="ECO:0000313" key="4">
    <source>
        <dbReference type="Proteomes" id="UP001519328"/>
    </source>
</evidence>
<evidence type="ECO:0000313" key="3">
    <source>
        <dbReference type="EMBL" id="MBP1949783.1"/>
    </source>
</evidence>
<sequence>MLNQIDKNKKKVAEEAVKYIKNGMTVGLGSGSTIDWMLKKLGESVKDGLDIKGIPTSVKTEKLAREYGIPLTDFTNVLEIDLAIDGADEIDDDLSLLKGGGGSLVREKIVDSVAKELIIIADESKLVSGLGDFLLPVEVVQFGWELTAKHISQLNCVPYLRKKSNNEIFITDNNNYILDCSFEKIPQPIRLHEKLKLLTGVVETGLFVGMVDRVIIGSDNGIRTHVNDF</sequence>
<keyword evidence="4" id="KW-1185">Reference proteome</keyword>
<comment type="caution">
    <text evidence="3">The sequence shown here is derived from an EMBL/GenBank/DDBJ whole genome shotgun (WGS) entry which is preliminary data.</text>
</comment>
<comment type="similarity">
    <text evidence="2">Belongs to the ribose 5-phosphate isomerase family.</text>
</comment>
<name>A0ABS4HG05_9BACI</name>
<dbReference type="Gene3D" id="3.30.70.260">
    <property type="match status" value="1"/>
</dbReference>
<comment type="catalytic activity">
    <reaction evidence="2">
        <text>aldehydo-D-ribose 5-phosphate = D-ribulose 5-phosphate</text>
        <dbReference type="Rhea" id="RHEA:14657"/>
        <dbReference type="ChEBI" id="CHEBI:58121"/>
        <dbReference type="ChEBI" id="CHEBI:58273"/>
        <dbReference type="EC" id="5.3.1.6"/>
    </reaction>
</comment>
<dbReference type="Gene3D" id="3.40.50.1360">
    <property type="match status" value="1"/>
</dbReference>
<dbReference type="PANTHER" id="PTHR43748">
    <property type="entry name" value="RIBOSE-5-PHOSPHATE ISOMERASE 3, CHLOROPLASTIC-RELATED"/>
    <property type="match status" value="1"/>
</dbReference>
<dbReference type="InterPro" id="IPR037171">
    <property type="entry name" value="NagB/RpiA_transferase-like"/>
</dbReference>
<comment type="pathway">
    <text evidence="2">Carbohydrate degradation; pentose phosphate pathway; D-ribose 5-phosphate from D-ribulose 5-phosphate (non-oxidative stage): step 1/1.</text>
</comment>
<dbReference type="NCBIfam" id="NF001924">
    <property type="entry name" value="PRK00702.1"/>
    <property type="match status" value="1"/>
</dbReference>
<reference evidence="3 4" key="1">
    <citation type="submission" date="2021-03" db="EMBL/GenBank/DDBJ databases">
        <title>Genomic Encyclopedia of Type Strains, Phase IV (KMG-IV): sequencing the most valuable type-strain genomes for metagenomic binning, comparative biology and taxonomic classification.</title>
        <authorList>
            <person name="Goeker M."/>
        </authorList>
    </citation>
    <scope>NUCLEOTIDE SEQUENCE [LARGE SCALE GENOMIC DNA]</scope>
    <source>
        <strain evidence="3 4">DSM 21085</strain>
    </source>
</reference>
<feature type="active site" description="Proton acceptor" evidence="2">
    <location>
        <position position="107"/>
    </location>
</feature>
<dbReference type="InterPro" id="IPR020672">
    <property type="entry name" value="Ribose5P_isomerase_typA_subgr"/>
</dbReference>
<feature type="binding site" evidence="2">
    <location>
        <begin position="98"/>
        <end position="101"/>
    </location>
    <ligand>
        <name>substrate</name>
    </ligand>
</feature>
<dbReference type="NCBIfam" id="TIGR00021">
    <property type="entry name" value="rpiA"/>
    <property type="match status" value="1"/>
</dbReference>
<dbReference type="PANTHER" id="PTHR43748:SF3">
    <property type="entry name" value="RIBOSE-5-PHOSPHATE ISOMERASE 3, CHLOROPLASTIC-RELATED"/>
    <property type="match status" value="1"/>
</dbReference>